<dbReference type="GO" id="GO:0005524">
    <property type="term" value="F:ATP binding"/>
    <property type="evidence" value="ECO:0007669"/>
    <property type="project" value="UniProtKB-UniRule"/>
</dbReference>
<evidence type="ECO:0000256" key="3">
    <source>
        <dbReference type="ARBA" id="ARBA00012584"/>
    </source>
</evidence>
<dbReference type="Gene3D" id="3.90.870.10">
    <property type="entry name" value="DHBP synthase"/>
    <property type="match status" value="1"/>
</dbReference>
<dbReference type="STRING" id="546269.HMPREF0389_00435"/>
<dbReference type="EC" id="2.7.7.87" evidence="3 13"/>
<evidence type="ECO:0000256" key="2">
    <source>
        <dbReference type="ARBA" id="ARBA00007663"/>
    </source>
</evidence>
<dbReference type="RefSeq" id="WP_014261875.1">
    <property type="nucleotide sequence ID" value="NC_016630.1"/>
</dbReference>
<evidence type="ECO:0000256" key="7">
    <source>
        <dbReference type="ARBA" id="ARBA00022694"/>
    </source>
</evidence>
<protein>
    <recommendedName>
        <fullName evidence="4 13">Threonylcarbamoyl-AMP synthase</fullName>
        <shortName evidence="13">TC-AMP synthase</shortName>
        <ecNumber evidence="3 13">2.7.7.87</ecNumber>
    </recommendedName>
    <alternativeName>
        <fullName evidence="11 13">L-threonylcarbamoyladenylate synthase</fullName>
    </alternativeName>
</protein>
<dbReference type="GO" id="GO:0061710">
    <property type="term" value="F:L-threonylcarbamoyladenylate synthase"/>
    <property type="evidence" value="ECO:0007669"/>
    <property type="project" value="UniProtKB-EC"/>
</dbReference>
<feature type="binding site" evidence="14">
    <location>
        <position position="64"/>
    </location>
    <ligand>
        <name>ATP</name>
        <dbReference type="ChEBI" id="CHEBI:30616"/>
    </ligand>
</feature>
<dbReference type="EMBL" id="CP002390">
    <property type="protein sequence ID" value="EFE28520.1"/>
    <property type="molecule type" value="Genomic_DNA"/>
</dbReference>
<dbReference type="InterPro" id="IPR006070">
    <property type="entry name" value="Sua5-like_dom"/>
</dbReference>
<evidence type="ECO:0000256" key="14">
    <source>
        <dbReference type="PIRSR" id="PIRSR004930-1"/>
    </source>
</evidence>
<evidence type="ECO:0000256" key="11">
    <source>
        <dbReference type="ARBA" id="ARBA00029774"/>
    </source>
</evidence>
<evidence type="ECO:0000313" key="17">
    <source>
        <dbReference type="Proteomes" id="UP000007468"/>
    </source>
</evidence>
<keyword evidence="8 13" id="KW-0548">Nucleotidyltransferase</keyword>
<evidence type="ECO:0000259" key="15">
    <source>
        <dbReference type="PROSITE" id="PS51163"/>
    </source>
</evidence>
<dbReference type="GO" id="GO:0006450">
    <property type="term" value="P:regulation of translational fidelity"/>
    <property type="evidence" value="ECO:0007669"/>
    <property type="project" value="TreeGrafter"/>
</dbReference>
<dbReference type="KEGG" id="faa:HMPREF0389_00435"/>
<dbReference type="InterPro" id="IPR017945">
    <property type="entry name" value="DHBP_synth_RibB-like_a/b_dom"/>
</dbReference>
<dbReference type="InterPro" id="IPR038385">
    <property type="entry name" value="Sua5/YwlC_C"/>
</dbReference>
<feature type="binding site" evidence="14">
    <location>
        <position position="183"/>
    </location>
    <ligand>
        <name>L-threonine</name>
        <dbReference type="ChEBI" id="CHEBI:57926"/>
    </ligand>
</feature>
<keyword evidence="9 13" id="KW-0547">Nucleotide-binding</keyword>
<dbReference type="Pfam" id="PF03481">
    <property type="entry name" value="Sua5_C"/>
    <property type="match status" value="1"/>
</dbReference>
<feature type="binding site" evidence="14">
    <location>
        <position position="123"/>
    </location>
    <ligand>
        <name>L-threonine</name>
        <dbReference type="ChEBI" id="CHEBI:57926"/>
    </ligand>
</feature>
<comment type="subcellular location">
    <subcellularLocation>
        <location evidence="1 13">Cytoplasm</location>
    </subcellularLocation>
</comment>
<dbReference type="GO" id="GO:0008033">
    <property type="term" value="P:tRNA processing"/>
    <property type="evidence" value="ECO:0007669"/>
    <property type="project" value="UniProtKB-KW"/>
</dbReference>
<reference evidence="17" key="1">
    <citation type="submission" date="2010-12" db="EMBL/GenBank/DDBJ databases">
        <title>The genome sequence of Filifactor alocis strain ATCC 35896.</title>
        <authorList>
            <consortium name="The Broad Institute Genome Sequencing Platform"/>
            <person name="Ward D."/>
            <person name="Earl A."/>
            <person name="Feldgarden M."/>
            <person name="Young S.K."/>
            <person name="Gargeya S."/>
            <person name="Zeng Q."/>
            <person name="Alvarado L."/>
            <person name="Berlin A."/>
            <person name="Bochicchio J."/>
            <person name="Chapman S.B."/>
            <person name="Chen Z."/>
            <person name="Freedman E."/>
            <person name="Gellesch M."/>
            <person name="Goldberg J."/>
            <person name="Griggs A."/>
            <person name="Gujja S."/>
            <person name="Heilman E."/>
            <person name="Heiman D."/>
            <person name="Howarth C."/>
            <person name="Mehta T."/>
            <person name="Neiman D."/>
            <person name="Pearson M."/>
            <person name="Roberts A."/>
            <person name="Saif S."/>
            <person name="Shea T."/>
            <person name="Shenoy N."/>
            <person name="Sisk P."/>
            <person name="Stolte C."/>
            <person name="Sykes S."/>
            <person name="White J."/>
            <person name="Yandava C."/>
            <person name="Izard J."/>
            <person name="Blanton J.M."/>
            <person name="Baranova O.V."/>
            <person name="Tanner A.C."/>
            <person name="Dewhirst F.E."/>
            <person name="Haas B."/>
            <person name="Nusbaum C."/>
            <person name="Birren B."/>
        </authorList>
    </citation>
    <scope>NUCLEOTIDE SEQUENCE [LARGE SCALE GENOMIC DNA]</scope>
    <source>
        <strain evidence="17">ATCC 35896 / D40 B5</strain>
    </source>
</reference>
<feature type="binding site" evidence="14">
    <location>
        <position position="236"/>
    </location>
    <ligand>
        <name>ATP</name>
        <dbReference type="ChEBI" id="CHEBI:30616"/>
    </ligand>
</feature>
<dbReference type="Gene3D" id="3.40.50.11030">
    <property type="entry name" value="Threonylcarbamoyl-AMP synthase, C-terminal domain"/>
    <property type="match status" value="1"/>
</dbReference>
<evidence type="ECO:0000256" key="13">
    <source>
        <dbReference type="PIRNR" id="PIRNR004930"/>
    </source>
</evidence>
<dbReference type="eggNOG" id="COG0009">
    <property type="taxonomic scope" value="Bacteria"/>
</dbReference>
<dbReference type="GO" id="GO:0000049">
    <property type="term" value="F:tRNA binding"/>
    <property type="evidence" value="ECO:0007669"/>
    <property type="project" value="TreeGrafter"/>
</dbReference>
<dbReference type="SUPFAM" id="SSF55821">
    <property type="entry name" value="YrdC/RibB"/>
    <property type="match status" value="1"/>
</dbReference>
<dbReference type="InterPro" id="IPR005145">
    <property type="entry name" value="Sua5_C"/>
</dbReference>
<keyword evidence="10 13" id="KW-0067">ATP-binding</keyword>
<feature type="binding site" evidence="14">
    <location>
        <position position="119"/>
    </location>
    <ligand>
        <name>ATP</name>
        <dbReference type="ChEBI" id="CHEBI:30616"/>
    </ligand>
</feature>
<organism evidence="16 17">
    <name type="scientific">Filifactor alocis (strain ATCC 35896 / CCUG 47790 / D40 B5)</name>
    <name type="common">Fusobacterium alocis</name>
    <dbReference type="NCBI Taxonomy" id="546269"/>
    <lineage>
        <taxon>Bacteria</taxon>
        <taxon>Bacillati</taxon>
        <taxon>Bacillota</taxon>
        <taxon>Clostridia</taxon>
        <taxon>Peptostreptococcales</taxon>
        <taxon>Filifactoraceae</taxon>
        <taxon>Filifactor</taxon>
    </lineage>
</organism>
<dbReference type="PROSITE" id="PS51163">
    <property type="entry name" value="YRDC"/>
    <property type="match status" value="1"/>
</dbReference>
<feature type="binding site" evidence="14">
    <location>
        <position position="37"/>
    </location>
    <ligand>
        <name>L-threonine</name>
        <dbReference type="ChEBI" id="CHEBI:57926"/>
    </ligand>
</feature>
<keyword evidence="7 13" id="KW-0819">tRNA processing</keyword>
<dbReference type="FunFam" id="3.90.870.10:FF:000009">
    <property type="entry name" value="Threonylcarbamoyl-AMP synthase, putative"/>
    <property type="match status" value="1"/>
</dbReference>
<comment type="similarity">
    <text evidence="2 13">Belongs to the SUA5 family.</text>
</comment>
<evidence type="ECO:0000256" key="1">
    <source>
        <dbReference type="ARBA" id="ARBA00004496"/>
    </source>
</evidence>
<feature type="domain" description="YrdC-like" evidence="15">
    <location>
        <begin position="15"/>
        <end position="201"/>
    </location>
</feature>
<dbReference type="OrthoDB" id="9814580at2"/>
<comment type="function">
    <text evidence="13">Required for the formation of a threonylcarbamoyl group on adenosine at position 37 (t(6)A37) in tRNAs that read codons beginning with adenine.</text>
</comment>
<proteinExistence type="inferred from homology"/>
<feature type="binding site" evidence="14">
    <location>
        <position position="197"/>
    </location>
    <ligand>
        <name>ATP</name>
        <dbReference type="ChEBI" id="CHEBI:30616"/>
    </ligand>
</feature>
<evidence type="ECO:0000256" key="5">
    <source>
        <dbReference type="ARBA" id="ARBA00022490"/>
    </source>
</evidence>
<keyword evidence="6 13" id="KW-0808">Transferase</keyword>
<evidence type="ECO:0000256" key="6">
    <source>
        <dbReference type="ARBA" id="ARBA00022679"/>
    </source>
</evidence>
<keyword evidence="5 13" id="KW-0963">Cytoplasm</keyword>
<gene>
    <name evidence="16" type="ordered locus">HMPREF0389_00435</name>
</gene>
<dbReference type="Pfam" id="PF01300">
    <property type="entry name" value="Sua5_yciO_yrdC"/>
    <property type="match status" value="1"/>
</dbReference>
<dbReference type="PIRSF" id="PIRSF004930">
    <property type="entry name" value="Tln_factor_SUA5"/>
    <property type="match status" value="1"/>
</dbReference>
<evidence type="ECO:0000256" key="12">
    <source>
        <dbReference type="ARBA" id="ARBA00048366"/>
    </source>
</evidence>
<feature type="binding site" evidence="14">
    <location>
        <position position="153"/>
    </location>
    <ligand>
        <name>ATP</name>
        <dbReference type="ChEBI" id="CHEBI:30616"/>
    </ligand>
</feature>
<dbReference type="NCBIfam" id="TIGR00057">
    <property type="entry name" value="L-threonylcarbamoyladenylate synthase"/>
    <property type="match status" value="1"/>
</dbReference>
<sequence>MKAKLYTIKDVHADDDKIKKASNIIQNGGLVIFPTETVYGLGADAFNPVASEKIYSAKGRPSDNPLILHISDLDMLNKIVKNVPEKANKLINQFWPGPLTIIFEKKDIVSDKITGGLNTVAVRMPSNPIALSFIRNANTPIAAPSANISGKPSITRWEDAVEEMGNRVDAILLSEPSEIGLESTIIDLTQDVPMILRVGKISKTEIEKAIGFTEIDKTIFGEKDIPKAPGMKYKHYSPNAEVFIASKENFVEKVKQKYKASPSCNTVIFTMNQNKSYFKDEKVYLLGETTLQAAKFFFHFLRKADKEGYDTIIMEDISFDEIGEAVMNRARKSAGNKYL</sequence>
<evidence type="ECO:0000256" key="8">
    <source>
        <dbReference type="ARBA" id="ARBA00022695"/>
    </source>
</evidence>
<dbReference type="PANTHER" id="PTHR17490:SF16">
    <property type="entry name" value="THREONYLCARBAMOYL-AMP SYNTHASE"/>
    <property type="match status" value="1"/>
</dbReference>
<feature type="binding site" evidence="14">
    <location>
        <position position="145"/>
    </location>
    <ligand>
        <name>ATP</name>
        <dbReference type="ChEBI" id="CHEBI:30616"/>
    </ligand>
</feature>
<dbReference type="InterPro" id="IPR050156">
    <property type="entry name" value="TC-AMP_synthase_SUA5"/>
</dbReference>
<keyword evidence="17" id="KW-1185">Reference proteome</keyword>
<evidence type="ECO:0000256" key="4">
    <source>
        <dbReference type="ARBA" id="ARBA00015492"/>
    </source>
</evidence>
<dbReference type="PANTHER" id="PTHR17490">
    <property type="entry name" value="SUA5"/>
    <property type="match status" value="1"/>
</dbReference>
<dbReference type="GO" id="GO:0003725">
    <property type="term" value="F:double-stranded RNA binding"/>
    <property type="evidence" value="ECO:0007669"/>
    <property type="project" value="UniProtKB-UniRule"/>
</dbReference>
<comment type="catalytic activity">
    <reaction evidence="12 13">
        <text>L-threonine + hydrogencarbonate + ATP = L-threonylcarbamoyladenylate + diphosphate + H2O</text>
        <dbReference type="Rhea" id="RHEA:36407"/>
        <dbReference type="ChEBI" id="CHEBI:15377"/>
        <dbReference type="ChEBI" id="CHEBI:17544"/>
        <dbReference type="ChEBI" id="CHEBI:30616"/>
        <dbReference type="ChEBI" id="CHEBI:33019"/>
        <dbReference type="ChEBI" id="CHEBI:57926"/>
        <dbReference type="ChEBI" id="CHEBI:73682"/>
        <dbReference type="EC" id="2.7.7.87"/>
    </reaction>
</comment>
<name>D6GS79_FILAD</name>
<feature type="binding site" evidence="14">
    <location>
        <position position="60"/>
    </location>
    <ligand>
        <name>ATP</name>
        <dbReference type="ChEBI" id="CHEBI:30616"/>
    </ligand>
</feature>
<evidence type="ECO:0000256" key="9">
    <source>
        <dbReference type="ARBA" id="ARBA00022741"/>
    </source>
</evidence>
<feature type="binding site" evidence="14">
    <location>
        <position position="143"/>
    </location>
    <ligand>
        <name>L-threonine</name>
        <dbReference type="ChEBI" id="CHEBI:57926"/>
    </ligand>
</feature>
<dbReference type="GO" id="GO:0005737">
    <property type="term" value="C:cytoplasm"/>
    <property type="evidence" value="ECO:0007669"/>
    <property type="project" value="UniProtKB-SubCell"/>
</dbReference>
<feature type="binding site" evidence="14">
    <location>
        <position position="69"/>
    </location>
    <ligand>
        <name>L-threonine</name>
        <dbReference type="ChEBI" id="CHEBI:57926"/>
    </ligand>
</feature>
<dbReference type="AlphaFoldDB" id="D6GS79"/>
<evidence type="ECO:0000256" key="10">
    <source>
        <dbReference type="ARBA" id="ARBA00022840"/>
    </source>
</evidence>
<dbReference type="InterPro" id="IPR010923">
    <property type="entry name" value="T(6)A37_SUA5"/>
</dbReference>
<dbReference type="PATRIC" id="fig|546269.5.peg.218"/>
<accession>D6GS79</accession>
<evidence type="ECO:0000313" key="16">
    <source>
        <dbReference type="EMBL" id="EFE28520.1"/>
    </source>
</evidence>
<dbReference type="Proteomes" id="UP000007468">
    <property type="component" value="Chromosome"/>
</dbReference>